<proteinExistence type="predicted"/>
<comment type="caution">
    <text evidence="3">The sequence shown here is derived from an EMBL/GenBank/DDBJ whole genome shotgun (WGS) entry which is preliminary data.</text>
</comment>
<evidence type="ECO:0000256" key="1">
    <source>
        <dbReference type="SAM" id="MobiDB-lite"/>
    </source>
</evidence>
<organism evidence="3">
    <name type="scientific">Caldilineaceae bacterium SB0661_bin_32</name>
    <dbReference type="NCBI Taxonomy" id="2605255"/>
    <lineage>
        <taxon>Bacteria</taxon>
        <taxon>Bacillati</taxon>
        <taxon>Chloroflexota</taxon>
        <taxon>Caldilineae</taxon>
        <taxon>Caldilineales</taxon>
        <taxon>Caldilineaceae</taxon>
    </lineage>
</organism>
<keyword evidence="2" id="KW-0812">Transmembrane</keyword>
<keyword evidence="2" id="KW-1133">Transmembrane helix</keyword>
<feature type="transmembrane region" description="Helical" evidence="2">
    <location>
        <begin position="55"/>
        <end position="72"/>
    </location>
</feature>
<protein>
    <submittedName>
        <fullName evidence="3">Uncharacterized protein</fullName>
    </submittedName>
</protein>
<reference evidence="3" key="1">
    <citation type="submission" date="2019-09" db="EMBL/GenBank/DDBJ databases">
        <title>Characterisation of the sponge microbiome using genome-centric metagenomics.</title>
        <authorList>
            <person name="Engelberts J.P."/>
            <person name="Robbins S.J."/>
            <person name="De Goeij J.M."/>
            <person name="Aranda M."/>
            <person name="Bell S.C."/>
            <person name="Webster N.S."/>
        </authorList>
    </citation>
    <scope>NUCLEOTIDE SEQUENCE</scope>
    <source>
        <strain evidence="3">SB0661_bin_32</strain>
    </source>
</reference>
<dbReference type="EMBL" id="VXMH01000079">
    <property type="protein sequence ID" value="MYC96386.1"/>
    <property type="molecule type" value="Genomic_DNA"/>
</dbReference>
<evidence type="ECO:0000256" key="2">
    <source>
        <dbReference type="SAM" id="Phobius"/>
    </source>
</evidence>
<gene>
    <name evidence="3" type="ORF">F4X14_15590</name>
</gene>
<evidence type="ECO:0000313" key="3">
    <source>
        <dbReference type="EMBL" id="MYC96386.1"/>
    </source>
</evidence>
<name>A0A6B1D9V5_9CHLR</name>
<dbReference type="AlphaFoldDB" id="A0A6B1D9V5"/>
<feature type="region of interest" description="Disordered" evidence="1">
    <location>
        <begin position="1"/>
        <end position="31"/>
    </location>
</feature>
<keyword evidence="2" id="KW-0472">Membrane</keyword>
<sequence length="98" mass="11615">MIQPRLISGRGGKTGLPKKDSISRKRQLKPARGKIQFTNPSCPAIMLYFPELLEYAEFIALIPPILIFWWLISTSTPWRRRKHLWRKLKQLLFREDQP</sequence>
<accession>A0A6B1D9V5</accession>